<feature type="region of interest" description="Disordered" evidence="1">
    <location>
        <begin position="350"/>
        <end position="369"/>
    </location>
</feature>
<evidence type="ECO:0000259" key="3">
    <source>
        <dbReference type="Pfam" id="PF23328"/>
    </source>
</evidence>
<feature type="region of interest" description="Disordered" evidence="1">
    <location>
        <begin position="1604"/>
        <end position="1637"/>
    </location>
</feature>
<feature type="compositionally biased region" description="Polar residues" evidence="1">
    <location>
        <begin position="864"/>
        <end position="878"/>
    </location>
</feature>
<feature type="compositionally biased region" description="Polar residues" evidence="1">
    <location>
        <begin position="427"/>
        <end position="440"/>
    </location>
</feature>
<evidence type="ECO:0000313" key="4">
    <source>
        <dbReference type="EMBL" id="CAD7077306.1"/>
    </source>
</evidence>
<feature type="region of interest" description="Disordered" evidence="1">
    <location>
        <begin position="853"/>
        <end position="887"/>
    </location>
</feature>
<dbReference type="EMBL" id="LR899009">
    <property type="protein sequence ID" value="CAD7077306.1"/>
    <property type="molecule type" value="Genomic_DNA"/>
</dbReference>
<feature type="compositionally biased region" description="Basic residues" evidence="1">
    <location>
        <begin position="1562"/>
        <end position="1574"/>
    </location>
</feature>
<dbReference type="PANTHER" id="PTHR39387:SF1">
    <property type="entry name" value="SHAVENOID, ISOFORM B"/>
    <property type="match status" value="1"/>
</dbReference>
<dbReference type="InterPro" id="IPR057507">
    <property type="entry name" value="Sha_B-like_N"/>
</dbReference>
<protein>
    <recommendedName>
        <fullName evidence="3">Shavenoid isoform B-like N-terminal domain-containing protein</fullName>
    </recommendedName>
</protein>
<gene>
    <name evidence="4" type="ORF">HERILL_LOCUS664</name>
</gene>
<feature type="compositionally biased region" description="Polar residues" evidence="1">
    <location>
        <begin position="1575"/>
        <end position="1589"/>
    </location>
</feature>
<feature type="region of interest" description="Disordered" evidence="1">
    <location>
        <begin position="902"/>
        <end position="933"/>
    </location>
</feature>
<feature type="domain" description="Shavenoid isoform B-like N-terminal" evidence="3">
    <location>
        <begin position="59"/>
        <end position="146"/>
    </location>
</feature>
<keyword evidence="2" id="KW-0472">Membrane</keyword>
<evidence type="ECO:0000256" key="1">
    <source>
        <dbReference type="SAM" id="MobiDB-lite"/>
    </source>
</evidence>
<feature type="region of interest" description="Disordered" evidence="1">
    <location>
        <begin position="1562"/>
        <end position="1589"/>
    </location>
</feature>
<feature type="compositionally biased region" description="Polar residues" evidence="1">
    <location>
        <begin position="1232"/>
        <end position="1247"/>
    </location>
</feature>
<dbReference type="GO" id="GO:0005938">
    <property type="term" value="C:cell cortex"/>
    <property type="evidence" value="ECO:0007669"/>
    <property type="project" value="TreeGrafter"/>
</dbReference>
<feature type="region of interest" description="Disordered" evidence="1">
    <location>
        <begin position="998"/>
        <end position="1028"/>
    </location>
</feature>
<feature type="compositionally biased region" description="Acidic residues" evidence="1">
    <location>
        <begin position="1005"/>
        <end position="1015"/>
    </location>
</feature>
<feature type="transmembrane region" description="Helical" evidence="2">
    <location>
        <begin position="317"/>
        <end position="339"/>
    </location>
</feature>
<dbReference type="InParanoid" id="A0A7R8YPE4"/>
<organism evidence="4 5">
    <name type="scientific">Hermetia illucens</name>
    <name type="common">Black soldier fly</name>
    <dbReference type="NCBI Taxonomy" id="343691"/>
    <lineage>
        <taxon>Eukaryota</taxon>
        <taxon>Metazoa</taxon>
        <taxon>Ecdysozoa</taxon>
        <taxon>Arthropoda</taxon>
        <taxon>Hexapoda</taxon>
        <taxon>Insecta</taxon>
        <taxon>Pterygota</taxon>
        <taxon>Neoptera</taxon>
        <taxon>Endopterygota</taxon>
        <taxon>Diptera</taxon>
        <taxon>Brachycera</taxon>
        <taxon>Stratiomyomorpha</taxon>
        <taxon>Stratiomyidae</taxon>
        <taxon>Hermetiinae</taxon>
        <taxon>Hermetia</taxon>
    </lineage>
</organism>
<feature type="region of interest" description="Disordered" evidence="1">
    <location>
        <begin position="1195"/>
        <end position="1262"/>
    </location>
</feature>
<dbReference type="PANTHER" id="PTHR39387">
    <property type="entry name" value="SHAVENOID, ISOFORM B"/>
    <property type="match status" value="1"/>
</dbReference>
<evidence type="ECO:0000256" key="2">
    <source>
        <dbReference type="SAM" id="Phobius"/>
    </source>
</evidence>
<feature type="compositionally biased region" description="Low complexity" evidence="1">
    <location>
        <begin position="715"/>
        <end position="730"/>
    </location>
</feature>
<feature type="compositionally biased region" description="Polar residues" evidence="1">
    <location>
        <begin position="386"/>
        <end position="397"/>
    </location>
</feature>
<feature type="region of interest" description="Disordered" evidence="1">
    <location>
        <begin position="427"/>
        <end position="488"/>
    </location>
</feature>
<keyword evidence="2" id="KW-0812">Transmembrane</keyword>
<proteinExistence type="predicted"/>
<accession>A0A7R8YPE4</accession>
<feature type="compositionally biased region" description="Acidic residues" evidence="1">
    <location>
        <begin position="1619"/>
        <end position="1630"/>
    </location>
</feature>
<keyword evidence="2" id="KW-1133">Transmembrane helix</keyword>
<dbReference type="OrthoDB" id="6346242at2759"/>
<dbReference type="GO" id="GO:0035317">
    <property type="term" value="P:imaginal disc-derived wing hair organization"/>
    <property type="evidence" value="ECO:0007669"/>
    <property type="project" value="TreeGrafter"/>
</dbReference>
<name>A0A7R8YPE4_HERIL</name>
<feature type="compositionally biased region" description="Polar residues" evidence="1">
    <location>
        <begin position="1196"/>
        <end position="1206"/>
    </location>
</feature>
<feature type="compositionally biased region" description="Basic and acidic residues" evidence="1">
    <location>
        <begin position="443"/>
        <end position="452"/>
    </location>
</feature>
<feature type="compositionally biased region" description="Polar residues" evidence="1">
    <location>
        <begin position="476"/>
        <end position="486"/>
    </location>
</feature>
<evidence type="ECO:0000313" key="5">
    <source>
        <dbReference type="Proteomes" id="UP000594454"/>
    </source>
</evidence>
<dbReference type="Pfam" id="PF23328">
    <property type="entry name" value="Sha_B_N"/>
    <property type="match status" value="1"/>
</dbReference>
<sequence length="1657" mass="184713">MPALISAPSAAGPTQLIFLWVIFTITWPNWVRVVSASPDPTPHLLADGTLESLETMQIVNLTRQHEGDIFTANELLPACTMDTCVGLSSGTAGLFVPSREIEILPGHEFTNSNSGSNGKMEKCQCRCLQHLNTYREDLGICVDDIHECTLSPFVSGSSSEKIPFVFLPLRGQIIHPSREINFPGVRTPVCAVTSAQYLTQKGWSDLRNPLDTDVPFRLFRDEGRTFLQWLGESDLRHKMQGRLILVHMMCRDMAAPHAAHTGPGHLGLTPKNLFTPCVAFRVNGSPVRYLNNVPEVLFQSENSNLSAPPEGFHTKEYIVIGICSLILGLIYIASVFLYLHVKKRKTQLAEANNAKHGPDSKNPKNDQITYGVPFSRTESFYSGITEARNSQRSNRSQILGGGNGMGNDEMGIVKNNPLLRHFTSLSDNSGFVSDRSNSNSECDDGKKSDRTKNLQTSAIVHPSGDNKSNGKDKSNSPDLSSGNQENECLPEANVSITEEASQDDKLDTMKAIVNGTVRKKLYFNPAYFEPHLLMSPPPAAIEFLTKIREVIAIAKYKMASKRYQPSLNIIPEEHQGSNSDLCAKPMSPQTGTMSVKTENSGRLVCSGCPGCSVNPETPTKCDNCGDKHESIQKWLEGVPFNESSNDLTTGGCNSSDKRIDKIEEVSEKETIDSPQPKKKVPPPLPLTAPKIISHSLKPHVQKSPAVTTEGPIYVKSSSVRGSQSGSPVSPSKRDDDPYSFRKTGGSEIYNNPKFLESPQLSVRSRTSSSKRSRSSKKKVEVLDQYSNPGKDRHYEMLKSIQNMPDMVYEALAKDYSIRNFPASEKTTAQQYNIPTPDYDGTFSKKMKDIYNNSTGSGPFVPTPDYSTMSRRSLRQYQPDSPIYRRRSPQYLIVDYETDSLERGSSLKKGCNSSSPHSNNSSDISSQPSPSLSTALPLEEEVEVHHTVYDKVEGFRKDGDTKKMIASEYEQYSRQRKDSVPKIKYDTPFRGSMTIEVAHDPHSDEVSTDSDQFEPDTLDRKPKKQHSGSFRSLNAWTEYLSKSQSFVNSNDKVSYSSLENMTSLPDFTTKSSSNEQLVLRSSSSFRSSSGQLWDSVKTGKTDDHHLTKQNFGSLREIYQSKVQLQSNRPQSLKMDFNEPGRLLTLDAKHTKRQRKIVSDRLKKLIPPDVIPADNNNFYDIPRSPKKVDTLMRKNLEGWNTSDSSGDMNSKRTNREDTPSPEQTDTISDHSESTEITGVSDTQINSDKMNTSRKPKVSSSQYSGGDRILQIDYSAMYNQQKPEKQPSLSSSNSFISVKIGNDKSYQTYHFNSINSNIYSVPDTIVENNQVMANEDHRDSSSRSTESPIIDRDSSLNIQSVYRVEVPHPSNGMQIAMGLRDRAKKSKDLKNAWKKFVSMATGGKFNGPDSLGKDGPKDCEDPYDHKSVFSEYIDRDRDEGISSLVHENTNTSTIGIKRSRTSGGSLDNLRKTSYQSKFGITRSHSTAQDSYRIFMRQGSSGGHYRQEMDSGYISGDECRPYTEHIYERHSLGVLPSDSSSDGINIINTNPETTSDMQGRQLLARRRPQTPKTKKHCSMRQQVPTTVVKSNDNNIQVDLKSPIEVSVYSSDDEPYMSPTSFSDSDDGGNTEDMCESGAESIETHSVLFKNIRYNQRPNESH</sequence>
<dbReference type="Proteomes" id="UP000594454">
    <property type="component" value="Chromosome 1"/>
</dbReference>
<dbReference type="FunCoup" id="A0A7R8YPE4">
    <property type="interactions" value="67"/>
</dbReference>
<reference evidence="4 5" key="1">
    <citation type="submission" date="2020-11" db="EMBL/GenBank/DDBJ databases">
        <authorList>
            <person name="Wallbank WR R."/>
            <person name="Pardo Diaz C."/>
            <person name="Kozak K."/>
            <person name="Martin S."/>
            <person name="Jiggins C."/>
            <person name="Moest M."/>
            <person name="Warren A I."/>
            <person name="Generalovic N T."/>
            <person name="Byers J.R.P. K."/>
            <person name="Montejo-Kovacevich G."/>
            <person name="Yen C E."/>
        </authorList>
    </citation>
    <scope>NUCLEOTIDE SEQUENCE [LARGE SCALE GENOMIC DNA]</scope>
</reference>
<keyword evidence="5" id="KW-1185">Reference proteome</keyword>
<feature type="compositionally biased region" description="Low complexity" evidence="1">
    <location>
        <begin position="911"/>
        <end position="932"/>
    </location>
</feature>
<feature type="compositionally biased region" description="Basic and acidic residues" evidence="1">
    <location>
        <begin position="1207"/>
        <end position="1216"/>
    </location>
</feature>
<feature type="region of interest" description="Disordered" evidence="1">
    <location>
        <begin position="386"/>
        <end position="412"/>
    </location>
</feature>
<feature type="region of interest" description="Disordered" evidence="1">
    <location>
        <begin position="666"/>
        <end position="790"/>
    </location>
</feature>